<feature type="domain" description="Ig-like" evidence="3">
    <location>
        <begin position="250"/>
        <end position="346"/>
    </location>
</feature>
<accession>A0AAW0UXJ4</accession>
<dbReference type="EMBL" id="JARAKH010000004">
    <property type="protein sequence ID" value="KAK8404641.1"/>
    <property type="molecule type" value="Genomic_DNA"/>
</dbReference>
<evidence type="ECO:0000259" key="3">
    <source>
        <dbReference type="PROSITE" id="PS50835"/>
    </source>
</evidence>
<reference evidence="5 6" key="1">
    <citation type="submission" date="2023-03" db="EMBL/GenBank/DDBJ databases">
        <title>High-quality genome of Scylla paramamosain provides insights in environmental adaptation.</title>
        <authorList>
            <person name="Zhang L."/>
        </authorList>
    </citation>
    <scope>NUCLEOTIDE SEQUENCE [LARGE SCALE GENOMIC DNA]</scope>
    <source>
        <strain evidence="5">LZ_2023a</strain>
        <tissue evidence="5">Muscle</tissue>
    </source>
</reference>
<evidence type="ECO:0000313" key="6">
    <source>
        <dbReference type="Proteomes" id="UP001487740"/>
    </source>
</evidence>
<comment type="caution">
    <text evidence="5">The sequence shown here is derived from an EMBL/GenBank/DDBJ whole genome shotgun (WGS) entry which is preliminary data.</text>
</comment>
<feature type="domain" description="Fibronectin type-III" evidence="4">
    <location>
        <begin position="549"/>
        <end position="642"/>
    </location>
</feature>
<dbReference type="InterPro" id="IPR007110">
    <property type="entry name" value="Ig-like_dom"/>
</dbReference>
<feature type="region of interest" description="Disordered" evidence="1">
    <location>
        <begin position="683"/>
        <end position="780"/>
    </location>
</feature>
<proteinExistence type="predicted"/>
<dbReference type="CDD" id="cd00063">
    <property type="entry name" value="FN3"/>
    <property type="match status" value="1"/>
</dbReference>
<dbReference type="SMART" id="SM00409">
    <property type="entry name" value="IG"/>
    <property type="match status" value="4"/>
</dbReference>
<dbReference type="Pfam" id="PF07686">
    <property type="entry name" value="V-set"/>
    <property type="match status" value="1"/>
</dbReference>
<gene>
    <name evidence="5" type="ORF">O3P69_007711</name>
</gene>
<feature type="domain" description="Ig-like" evidence="3">
    <location>
        <begin position="453"/>
        <end position="527"/>
    </location>
</feature>
<evidence type="ECO:0000256" key="1">
    <source>
        <dbReference type="SAM" id="MobiDB-lite"/>
    </source>
</evidence>
<dbReference type="PROSITE" id="PS50853">
    <property type="entry name" value="FN3"/>
    <property type="match status" value="1"/>
</dbReference>
<dbReference type="PROSITE" id="PS50835">
    <property type="entry name" value="IG_LIKE"/>
    <property type="match status" value="5"/>
</dbReference>
<dbReference type="InterPro" id="IPR036179">
    <property type="entry name" value="Ig-like_dom_sf"/>
</dbReference>
<name>A0AAW0UXJ4_SCYPA</name>
<feature type="domain" description="Ig-like" evidence="3">
    <location>
        <begin position="24"/>
        <end position="124"/>
    </location>
</feature>
<dbReference type="PANTHER" id="PTHR23278:SF19">
    <property type="entry name" value="OBSCURIN"/>
    <property type="match status" value="1"/>
</dbReference>
<dbReference type="Gene3D" id="2.60.40.10">
    <property type="entry name" value="Immunoglobulins"/>
    <property type="match status" value="6"/>
</dbReference>
<evidence type="ECO:0000313" key="5">
    <source>
        <dbReference type="EMBL" id="KAK8404641.1"/>
    </source>
</evidence>
<dbReference type="InterPro" id="IPR013783">
    <property type="entry name" value="Ig-like_fold"/>
</dbReference>
<dbReference type="SUPFAM" id="SSF49265">
    <property type="entry name" value="Fibronectin type III"/>
    <property type="match status" value="1"/>
</dbReference>
<dbReference type="Proteomes" id="UP001487740">
    <property type="component" value="Unassembled WGS sequence"/>
</dbReference>
<dbReference type="InterPro" id="IPR036116">
    <property type="entry name" value="FN3_sf"/>
</dbReference>
<dbReference type="InterPro" id="IPR003961">
    <property type="entry name" value="FN3_dom"/>
</dbReference>
<feature type="domain" description="Ig-like" evidence="3">
    <location>
        <begin position="351"/>
        <end position="443"/>
    </location>
</feature>
<dbReference type="InterPro" id="IPR003598">
    <property type="entry name" value="Ig_sub2"/>
</dbReference>
<sequence length="799" mass="87546">MAGEQLRMGKRNATTTVTHFTLAGSPGQLPCELPVPSDRPTLILWYKDESTKPFYSFDAREASSGHHKVHENSSLGRRSRFTLETIPQNFQTRVGFLEVKNVTLADAGNYTCRVDFMTSQTMMSLVQLHVHEEMRGLEIFDNNDKMIRDVVGPYQESSQVRLSCRAYGGHPLPEVRWVSRGEELIHPRALPLPDSPMPLGSDRPVTVRSAMLILRELTRHDDGRRLRCEARSTNLTLGLHKEVTISMHLPPLRVEIEGTDVPLRAGVEASIMCRSTGSKPPATLDLKIDGSTGFKALPPQSSLDQNTTIRRGRLLPSSEDNGRTITCTAKNPLVPDYRLSATRRLQVHFAPEVQARLAPALNPKNIKEGEDVYFVCHIRANPPESRVQWLHQGRPLFTVKEKGVLAQARNLVLQRVSRHAQGKYQCTATNAINTVTSAPATLDVMFAPECKEPRNVTVSVTATEEVTLDCAVESNPEEVSFTWKVNSSRGVKELPASTFTSHGTTSRLVYKPQEHAHTHEQYGVVFCLGTNKIGKQKVPCMFIITPAGPPEEPVSCSLVNHSATSLAVACVPGHDGGLQQHFLTTVRDAATQEVVANISSPTPSFSVEGLAPGRDYLLLVTAANEKGRSSPYIIQGFALKVAENKINDSSTAESSPLLAVFVGVVSGFVFILTVLAVATRSRCRRRRGRANAAPDSNKLTGGGGVDEVPPSPSTKASLDEVEEEDEDEDGNTVESPGGLLEPREVESQDAGSPGSGYRTYVPAQQQQQQQPLHPPGASNSHKYYKIKINCTRLNNESFV</sequence>
<dbReference type="InterPro" id="IPR003599">
    <property type="entry name" value="Ig_sub"/>
</dbReference>
<keyword evidence="2" id="KW-0812">Transmembrane</keyword>
<evidence type="ECO:0000259" key="4">
    <source>
        <dbReference type="PROSITE" id="PS50853"/>
    </source>
</evidence>
<keyword evidence="2" id="KW-0472">Membrane</keyword>
<organism evidence="5 6">
    <name type="scientific">Scylla paramamosain</name>
    <name type="common">Mud crab</name>
    <dbReference type="NCBI Taxonomy" id="85552"/>
    <lineage>
        <taxon>Eukaryota</taxon>
        <taxon>Metazoa</taxon>
        <taxon>Ecdysozoa</taxon>
        <taxon>Arthropoda</taxon>
        <taxon>Crustacea</taxon>
        <taxon>Multicrustacea</taxon>
        <taxon>Malacostraca</taxon>
        <taxon>Eumalacostraca</taxon>
        <taxon>Eucarida</taxon>
        <taxon>Decapoda</taxon>
        <taxon>Pleocyemata</taxon>
        <taxon>Brachyura</taxon>
        <taxon>Eubrachyura</taxon>
        <taxon>Portunoidea</taxon>
        <taxon>Portunidae</taxon>
        <taxon>Portuninae</taxon>
        <taxon>Scylla</taxon>
    </lineage>
</organism>
<evidence type="ECO:0000256" key="2">
    <source>
        <dbReference type="SAM" id="Phobius"/>
    </source>
</evidence>
<feature type="domain" description="Ig-like" evidence="3">
    <location>
        <begin position="156"/>
        <end position="246"/>
    </location>
</feature>
<dbReference type="AlphaFoldDB" id="A0AAW0UXJ4"/>
<evidence type="ECO:0008006" key="7">
    <source>
        <dbReference type="Google" id="ProtNLM"/>
    </source>
</evidence>
<feature type="transmembrane region" description="Helical" evidence="2">
    <location>
        <begin position="657"/>
        <end position="679"/>
    </location>
</feature>
<dbReference type="Pfam" id="PF13927">
    <property type="entry name" value="Ig_3"/>
    <property type="match status" value="1"/>
</dbReference>
<keyword evidence="6" id="KW-1185">Reference proteome</keyword>
<dbReference type="PANTHER" id="PTHR23278">
    <property type="entry name" value="SIDESTEP PROTEIN"/>
    <property type="match status" value="1"/>
</dbReference>
<keyword evidence="2" id="KW-1133">Transmembrane helix</keyword>
<dbReference type="InterPro" id="IPR013106">
    <property type="entry name" value="Ig_V-set"/>
</dbReference>
<dbReference type="SMART" id="SM00408">
    <property type="entry name" value="IGc2"/>
    <property type="match status" value="3"/>
</dbReference>
<protein>
    <recommendedName>
        <fullName evidence="7">Sidestep protein</fullName>
    </recommendedName>
</protein>
<dbReference type="SUPFAM" id="SSF48726">
    <property type="entry name" value="Immunoglobulin"/>
    <property type="match status" value="5"/>
</dbReference>
<feature type="compositionally biased region" description="Acidic residues" evidence="1">
    <location>
        <begin position="719"/>
        <end position="731"/>
    </location>
</feature>